<keyword evidence="1" id="KW-0808">Transferase</keyword>
<evidence type="ECO:0000313" key="4">
    <source>
        <dbReference type="Proteomes" id="UP001163823"/>
    </source>
</evidence>
<dbReference type="Gene3D" id="3.30.559.10">
    <property type="entry name" value="Chloramphenicol acetyltransferase-like domain"/>
    <property type="match status" value="2"/>
</dbReference>
<proteinExistence type="predicted"/>
<evidence type="ECO:0000256" key="2">
    <source>
        <dbReference type="ARBA" id="ARBA00023315"/>
    </source>
</evidence>
<organism evidence="3 4">
    <name type="scientific">Quillaja saponaria</name>
    <name type="common">Soap bark tree</name>
    <dbReference type="NCBI Taxonomy" id="32244"/>
    <lineage>
        <taxon>Eukaryota</taxon>
        <taxon>Viridiplantae</taxon>
        <taxon>Streptophyta</taxon>
        <taxon>Embryophyta</taxon>
        <taxon>Tracheophyta</taxon>
        <taxon>Spermatophyta</taxon>
        <taxon>Magnoliopsida</taxon>
        <taxon>eudicotyledons</taxon>
        <taxon>Gunneridae</taxon>
        <taxon>Pentapetalae</taxon>
        <taxon>rosids</taxon>
        <taxon>fabids</taxon>
        <taxon>Fabales</taxon>
        <taxon>Quillajaceae</taxon>
        <taxon>Quillaja</taxon>
    </lineage>
</organism>
<dbReference type="GO" id="GO:0016747">
    <property type="term" value="F:acyltransferase activity, transferring groups other than amino-acyl groups"/>
    <property type="evidence" value="ECO:0007669"/>
    <property type="project" value="UniProtKB-ARBA"/>
</dbReference>
<dbReference type="InterPro" id="IPR023213">
    <property type="entry name" value="CAT-like_dom_sf"/>
</dbReference>
<evidence type="ECO:0000313" key="3">
    <source>
        <dbReference type="EMBL" id="KAJ7950186.1"/>
    </source>
</evidence>
<keyword evidence="4" id="KW-1185">Reference proteome</keyword>
<sequence length="484" mass="54845">MTETTCLFKILEHCKISPAVTQVSTASLPLTFLDIPCCGPLCFNQLFFYEFPHPTHHFVDTILPALKHSLSLTLQHFHPLAGILLCPPPPNEPYIHYTNNDSVSLTIAESTSNFNHIISKHPHVSMIDLKELAPFVPKMPPITSTNNDIFVFPIVVFQITFFPNNGLCIGITSRHVIDARSSSHFMKSWAIINSQTSSEDYLSNFLDEKSLPVFDREVIKNPDGVKDILLRDYFQWRGDWVNCLLGKTTDDSYAKYEDAVKGTFVFSQKKIERLKSWVSRRWKKLNQEESPPYLSKFVVTCAFIWVCFLKTKRDSKNEDDNLEEYFIFSADCRNLMEYPIPETYMGNCLTLGQCGISAKRKELLDEEKGVVTAIKTIAQKISKLRQKPLEDAESWAHDFKKLSTILGIQTLYVTGSPNFGLYGVDFGFGKPKKVEMVHGQDGLALVESGDEEGGGIEVGLIFKKAEMEDFISVFERGFAEINSD</sequence>
<dbReference type="Pfam" id="PF02458">
    <property type="entry name" value="Transferase"/>
    <property type="match status" value="1"/>
</dbReference>
<reference evidence="3" key="1">
    <citation type="journal article" date="2023" name="Science">
        <title>Elucidation of the pathway for biosynthesis of saponin adjuvants from the soapbark tree.</title>
        <authorList>
            <person name="Reed J."/>
            <person name="Orme A."/>
            <person name="El-Demerdash A."/>
            <person name="Owen C."/>
            <person name="Martin L.B.B."/>
            <person name="Misra R.C."/>
            <person name="Kikuchi S."/>
            <person name="Rejzek M."/>
            <person name="Martin A.C."/>
            <person name="Harkess A."/>
            <person name="Leebens-Mack J."/>
            <person name="Louveau T."/>
            <person name="Stephenson M.J."/>
            <person name="Osbourn A."/>
        </authorList>
    </citation>
    <scope>NUCLEOTIDE SEQUENCE</scope>
    <source>
        <strain evidence="3">S10</strain>
    </source>
</reference>
<name>A0AAD7PC83_QUISA</name>
<evidence type="ECO:0000256" key="1">
    <source>
        <dbReference type="ARBA" id="ARBA00022679"/>
    </source>
</evidence>
<accession>A0AAD7PC83</accession>
<protein>
    <submittedName>
        <fullName evidence="3">Anthocyanin 5-aromatic acyltransferase</fullName>
    </submittedName>
</protein>
<keyword evidence="2 3" id="KW-0012">Acyltransferase</keyword>
<dbReference type="EMBL" id="JARAOO010000011">
    <property type="protein sequence ID" value="KAJ7950186.1"/>
    <property type="molecule type" value="Genomic_DNA"/>
</dbReference>
<comment type="caution">
    <text evidence="3">The sequence shown here is derived from an EMBL/GenBank/DDBJ whole genome shotgun (WGS) entry which is preliminary data.</text>
</comment>
<gene>
    <name evidence="3" type="ORF">O6P43_026408</name>
</gene>
<dbReference type="PANTHER" id="PTHR31625">
    <property type="match status" value="1"/>
</dbReference>
<dbReference type="InterPro" id="IPR051504">
    <property type="entry name" value="Plant_metabolite_acyltrans"/>
</dbReference>
<dbReference type="Proteomes" id="UP001163823">
    <property type="component" value="Chromosome 11"/>
</dbReference>
<dbReference type="KEGG" id="qsa:O6P43_026408"/>
<dbReference type="AlphaFoldDB" id="A0AAD7PC83"/>